<evidence type="ECO:0000313" key="2">
    <source>
        <dbReference type="EMBL" id="MBY8821996.1"/>
    </source>
</evidence>
<feature type="transmembrane region" description="Helical" evidence="1">
    <location>
        <begin position="20"/>
        <end position="39"/>
    </location>
</feature>
<feature type="transmembrane region" description="Helical" evidence="1">
    <location>
        <begin position="153"/>
        <end position="177"/>
    </location>
</feature>
<proteinExistence type="predicted"/>
<keyword evidence="3" id="KW-1185">Reference proteome</keyword>
<keyword evidence="1" id="KW-1133">Transmembrane helix</keyword>
<feature type="transmembrane region" description="Helical" evidence="1">
    <location>
        <begin position="184"/>
        <end position="205"/>
    </location>
</feature>
<protein>
    <recommendedName>
        <fullName evidence="4">ABC transporter permease</fullName>
    </recommendedName>
</protein>
<reference evidence="2 3" key="1">
    <citation type="submission" date="2021-08" db="EMBL/GenBank/DDBJ databases">
        <authorList>
            <person name="Tuo L."/>
        </authorList>
    </citation>
    <scope>NUCLEOTIDE SEQUENCE [LARGE SCALE GENOMIC DNA]</scope>
    <source>
        <strain evidence="2 3">JCM 31229</strain>
    </source>
</reference>
<evidence type="ECO:0000256" key="1">
    <source>
        <dbReference type="SAM" id="Phobius"/>
    </source>
</evidence>
<keyword evidence="1" id="KW-0472">Membrane</keyword>
<feature type="transmembrane region" description="Helical" evidence="1">
    <location>
        <begin position="59"/>
        <end position="85"/>
    </location>
</feature>
<name>A0ABS7PL27_9SPHN</name>
<evidence type="ECO:0008006" key="4">
    <source>
        <dbReference type="Google" id="ProtNLM"/>
    </source>
</evidence>
<organism evidence="2 3">
    <name type="scientific">Sphingomonas colocasiae</name>
    <dbReference type="NCBI Taxonomy" id="1848973"/>
    <lineage>
        <taxon>Bacteria</taxon>
        <taxon>Pseudomonadati</taxon>
        <taxon>Pseudomonadota</taxon>
        <taxon>Alphaproteobacteria</taxon>
        <taxon>Sphingomonadales</taxon>
        <taxon>Sphingomonadaceae</taxon>
        <taxon>Sphingomonas</taxon>
    </lineage>
</organism>
<feature type="transmembrane region" description="Helical" evidence="1">
    <location>
        <begin position="237"/>
        <end position="259"/>
    </location>
</feature>
<dbReference type="Proteomes" id="UP000706039">
    <property type="component" value="Unassembled WGS sequence"/>
</dbReference>
<dbReference type="EMBL" id="JAINVV010000004">
    <property type="protein sequence ID" value="MBY8821996.1"/>
    <property type="molecule type" value="Genomic_DNA"/>
</dbReference>
<dbReference type="RefSeq" id="WP_222989116.1">
    <property type="nucleotide sequence ID" value="NZ_JAINVV010000004.1"/>
</dbReference>
<feature type="transmembrane region" description="Helical" evidence="1">
    <location>
        <begin position="106"/>
        <end position="133"/>
    </location>
</feature>
<comment type="caution">
    <text evidence="2">The sequence shown here is derived from an EMBL/GenBank/DDBJ whole genome shotgun (WGS) entry which is preliminary data.</text>
</comment>
<accession>A0ABS7PL27</accession>
<gene>
    <name evidence="2" type="ORF">K7G82_06815</name>
</gene>
<evidence type="ECO:0000313" key="3">
    <source>
        <dbReference type="Proteomes" id="UP000706039"/>
    </source>
</evidence>
<keyword evidence="1" id="KW-0812">Transmembrane</keyword>
<sequence length="267" mass="27992">MMLAQAISGEAYRALRNPRALFWAYALVPLFILIFGLGIELAVRIDSKMVPPTIEPFRLAIRSLGAGGNPIAQLFYAIGAAALVANEYRWESWRLIGPRNRRLNLILAKFMVYLACAALSLAAIVAVEFFSAFVAGLAKGTPVAWNVDGGPGWAALAVAWAASLAELAALGALAMAGAVATRSLLGGAMPAFLFALGQSLLLAFAQPPAGINRAILLPVHAGDMARGWAQGGSGGDALAGAAMLLCWAFVLIATAIILFSRQDLSRE</sequence>